<comment type="caution">
    <text evidence="3">The sequence shown here is derived from an EMBL/GenBank/DDBJ whole genome shotgun (WGS) entry which is preliminary data.</text>
</comment>
<proteinExistence type="predicted"/>
<keyword evidence="4" id="KW-1185">Reference proteome</keyword>
<name>A0AA88A2D0_FICCA</name>
<protein>
    <recommendedName>
        <fullName evidence="5">Retrotransposon gag domain-containing protein</fullName>
    </recommendedName>
</protein>
<organism evidence="3 4">
    <name type="scientific">Ficus carica</name>
    <name type="common">Common fig</name>
    <dbReference type="NCBI Taxonomy" id="3494"/>
    <lineage>
        <taxon>Eukaryota</taxon>
        <taxon>Viridiplantae</taxon>
        <taxon>Streptophyta</taxon>
        <taxon>Embryophyta</taxon>
        <taxon>Tracheophyta</taxon>
        <taxon>Spermatophyta</taxon>
        <taxon>Magnoliopsida</taxon>
        <taxon>eudicotyledons</taxon>
        <taxon>Gunneridae</taxon>
        <taxon>Pentapetalae</taxon>
        <taxon>rosids</taxon>
        <taxon>fabids</taxon>
        <taxon>Rosales</taxon>
        <taxon>Moraceae</taxon>
        <taxon>Ficeae</taxon>
        <taxon>Ficus</taxon>
    </lineage>
</organism>
<reference evidence="3" key="1">
    <citation type="submission" date="2023-07" db="EMBL/GenBank/DDBJ databases">
        <title>draft genome sequence of fig (Ficus carica).</title>
        <authorList>
            <person name="Takahashi T."/>
            <person name="Nishimura K."/>
        </authorList>
    </citation>
    <scope>NUCLEOTIDE SEQUENCE</scope>
</reference>
<feature type="region of interest" description="Disordered" evidence="2">
    <location>
        <begin position="96"/>
        <end position="137"/>
    </location>
</feature>
<feature type="compositionally biased region" description="Basic and acidic residues" evidence="2">
    <location>
        <begin position="113"/>
        <end position="131"/>
    </location>
</feature>
<evidence type="ECO:0008006" key="5">
    <source>
        <dbReference type="Google" id="ProtNLM"/>
    </source>
</evidence>
<evidence type="ECO:0000313" key="3">
    <source>
        <dbReference type="EMBL" id="GMN48314.1"/>
    </source>
</evidence>
<dbReference type="PANTHER" id="PTHR33240">
    <property type="entry name" value="OS08G0508500 PROTEIN"/>
    <property type="match status" value="1"/>
</dbReference>
<evidence type="ECO:0000256" key="2">
    <source>
        <dbReference type="SAM" id="MobiDB-lite"/>
    </source>
</evidence>
<gene>
    <name evidence="3" type="ORF">TIFTF001_017486</name>
</gene>
<feature type="region of interest" description="Disordered" evidence="2">
    <location>
        <begin position="374"/>
        <end position="422"/>
    </location>
</feature>
<evidence type="ECO:0000313" key="4">
    <source>
        <dbReference type="Proteomes" id="UP001187192"/>
    </source>
</evidence>
<dbReference type="PANTHER" id="PTHR33240:SF8">
    <property type="entry name" value="OS03G0439900 PROTEIN"/>
    <property type="match status" value="1"/>
</dbReference>
<dbReference type="AlphaFoldDB" id="A0AA88A2D0"/>
<feature type="coiled-coil region" evidence="1">
    <location>
        <begin position="188"/>
        <end position="215"/>
    </location>
</feature>
<evidence type="ECO:0000256" key="1">
    <source>
        <dbReference type="SAM" id="Coils"/>
    </source>
</evidence>
<dbReference type="Proteomes" id="UP001187192">
    <property type="component" value="Unassembled WGS sequence"/>
</dbReference>
<dbReference type="EMBL" id="BTGU01000028">
    <property type="protein sequence ID" value="GMN48314.1"/>
    <property type="molecule type" value="Genomic_DNA"/>
</dbReference>
<keyword evidence="1" id="KW-0175">Coiled coil</keyword>
<accession>A0AA88A2D0</accession>
<sequence>MYPDHGHVAPAYWTHSACAPVYPPGALGVDPIRPIRPSIHIGCCAGDFRHQYFGARRRPPAFPAITISPPTLLERPTTIKLWTNEPARTSRALTIPLRPAHRAPGDLSVSEESLGHQQRDEKRCPGRERSRSHNQATRSRVVALLATTRHDSVQYRRDTVNVRGSTTSVFDRLGRARVSRYQVRDYSIDKLTKEEKDDQNRLDHLQRQLDQLMGQRYVLEHVGAADPLFTPTVMATPYPTRFKMSSIAAYDGSTDADEYLENYKAYILIQDANKAVLCKAFCLTLTGVARQWYQRLVPGSIGLFKQLAEAFAPTFLGAKTQKMETSYLFKIKQGIKDRQLVWTLAYDIAPTFAHLKGIARKHAEADEYIRGRGFIPGDQSRVPGKKSNKIEGNQNRPKKGKAASIDVRRAEASPGPRTPTGRFRQYTPLVAIVEHVLNQVSGQGLLQDLPPLWIDHARRNQNKIITPAGAANRTTPTTSYLNRRSSNRVNASEPKHIVHTIFGRTVTGDTASSRRSYFAGECVRAADTVRLSITVGDGPERVTRMVEFIVVDRPSVYNIILGRSTLNALKAVVSTYHLAMKFPTPNVVGVFRGNQEGDRKCYMVAVNKVCRKAPEPAIVMIIFKVDEIDTPDGEIKRLSDLDPGYPRRKFGHTPSKT</sequence>